<feature type="region of interest" description="Disordered" evidence="1">
    <location>
        <begin position="231"/>
        <end position="316"/>
    </location>
</feature>
<evidence type="ECO:0000256" key="1">
    <source>
        <dbReference type="SAM" id="MobiDB-lite"/>
    </source>
</evidence>
<feature type="compositionally biased region" description="Basic and acidic residues" evidence="1">
    <location>
        <begin position="301"/>
        <end position="314"/>
    </location>
</feature>
<dbReference type="Proteomes" id="UP001642720">
    <property type="component" value="Unassembled WGS sequence"/>
</dbReference>
<dbReference type="Pfam" id="PF13424">
    <property type="entry name" value="TPR_12"/>
    <property type="match status" value="2"/>
</dbReference>
<feature type="region of interest" description="Disordered" evidence="1">
    <location>
        <begin position="522"/>
        <end position="557"/>
    </location>
</feature>
<reference evidence="3 4" key="1">
    <citation type="submission" date="2018-01" db="EMBL/GenBank/DDBJ databases">
        <title>Genome characterization of the sugarcane-associated fungus Trichoderma ghanense CCMA-1212 and their application in lignocelulose bioconversion.</title>
        <authorList>
            <person name="Steindorff A.S."/>
            <person name="Mendes T.D."/>
            <person name="Vilela E.S.D."/>
            <person name="Rodrigues D.S."/>
            <person name="Formighieri E.F."/>
            <person name="Melo I.S."/>
            <person name="Favaro L.C.L."/>
        </authorList>
    </citation>
    <scope>NUCLEOTIDE SEQUENCE [LARGE SCALE GENOMIC DNA]</scope>
    <source>
        <strain evidence="3 4">CCMA-1212</strain>
    </source>
</reference>
<organism evidence="3 4">
    <name type="scientific">Trichoderma ghanense</name>
    <dbReference type="NCBI Taxonomy" id="65468"/>
    <lineage>
        <taxon>Eukaryota</taxon>
        <taxon>Fungi</taxon>
        <taxon>Dikarya</taxon>
        <taxon>Ascomycota</taxon>
        <taxon>Pezizomycotina</taxon>
        <taxon>Sordariomycetes</taxon>
        <taxon>Hypocreomycetidae</taxon>
        <taxon>Hypocreales</taxon>
        <taxon>Hypocreaceae</taxon>
        <taxon>Trichoderma</taxon>
    </lineage>
</organism>
<sequence length="1549" mass="174286">MDEECIESSEPIFELAGECEQLFSRQVSRLRDEADANATKAVGEFQQRFSAWAAFLGVFAVPEMCLDRKLQHHAEVQDLVLRLLDVMKRNLTYRMSLHISSSILGTHEPTVFEAPDTSDGDDVELTDSDRASPSKSHRRISVESLRGIEGAIERLHHLGGTIQLSSEASQAVRIGKYATRLDSSSFEQFARLAIGSFYPEASPSLLEHLARAMTDMYHKFHYRRSRRARLQPRPPVALSPIDEESTGYNQPKSWTADAVGEPASPPTMTFQGQRPPPIIRSHLGARSHQSRDSKPTSLDSQEFKRHFSHKDGSTKSKTRSIVATQMAYPPQSADSLLCDWCFSPLSKDESKGENWRYEDCSFTAPTISILTAAVSRIHLNEDFKPFVCISEKCSEPLNRFATSRAWFSHMLEAHGQHWHRQVHLPLWYICPLCNTQGTTYPRAPGLAEHLVNTHGDVFTAQQIQAIVHQSRLRAPLSQDICPLCCLSITDEQASGEDDQFLKQAFPALSVQDDRVCESHKRIKTEAGAKEPDQQSDPNVGSTERTAPDPQAPSSQDRPPLHIEAIAKHVASHLQGIMLLTLRMMTLELSPEASADSQSLSGGTDDGLSRFGSTRLLSRHGGQDIEKRDESWVQGDGKMNLDDKFMEDFIPDCEHDVDWQDMMPNDEPSPEADIFLQQVFDSGAFQTKDRALPSDEAAINVRQPQRLHPQRGVIISLPFRRDPSFTGHKSLLHNLLQRCSSPPNRIALVGLGGIGKTHLAIELAHRVVLSADTSIFWIRADTQSSIAEGLGGIASKAVLSWRFKADRSLKIAYDWLSDERNGRWLVILDGVNENSARFLQDKTDLLQSQNGTILITTRHKEVGHKIAGNRNNVIEMEPMAVFDAVALLGRKLGHSGNNLWRGPRSTSDLVKSLGLSPLTICRAAAYMQFLSAPEDEDRENSDGENENGEDDGDEDEALYIDHHEALSESYTKPERLQFDLETFDVENWREKQKVEEKKQRKVTDGWKDIYMMARNFEQLLDSEQEKIELLEFEPYSYSPDGSGEILDSILTIWQTSFKAIRSERSSAAELLSFMSFFDSRGIPKWLLGIRSRNDPGVLKGASNNYDPDSDIETLLNHCIISSNGTNDMFSMHGLMQLAVKRSINHSTHHTYEHLFVKHLEGAFPRDVYSNWATCEELFAHVQVAASRQPTSNYLLRYWTSLLYHAARFARAQSKYEVAMKMADQVLKARSQLGTVSMESPAASSLVALILMDQGSYDRAERLFTQVANVCRAGKGLTRTTSMHNLACIYKLQGRWREAESVLAAVTIERRANVGEDHPWSLSSMANLASLRRAQGRYHEAHIALLRVFEGYTGRLGLDHPRTLASMNDLGSICRLLGMPDEAERYQRQAYESRKMIFGTDHPETLASMNSLASTYRLQGRLHEAETLQEQTLEARKRILGPDHPSTLSSMNNLALILNDQGKHKEALKLQFEVLDACKQKLGPEHPHTLTSMNNLALIWRNQARHGLTRWTMQECVEARRRVLGPQHPYTVASARIAERWASEDEEMADS</sequence>
<dbReference type="InterPro" id="IPR053137">
    <property type="entry name" value="NLR-like"/>
</dbReference>
<feature type="compositionally biased region" description="Polar residues" evidence="1">
    <location>
        <begin position="534"/>
        <end position="544"/>
    </location>
</feature>
<dbReference type="InterPro" id="IPR002182">
    <property type="entry name" value="NB-ARC"/>
</dbReference>
<accession>A0ABY2HCL0</accession>
<feature type="compositionally biased region" description="Acidic residues" evidence="1">
    <location>
        <begin position="116"/>
        <end position="126"/>
    </location>
</feature>
<protein>
    <recommendedName>
        <fullName evidence="2">NB-ARC domain-containing protein</fullName>
    </recommendedName>
</protein>
<dbReference type="GeneID" id="300573385"/>
<dbReference type="InterPro" id="IPR011990">
    <property type="entry name" value="TPR-like_helical_dom_sf"/>
</dbReference>
<evidence type="ECO:0000313" key="3">
    <source>
        <dbReference type="EMBL" id="TFB06084.1"/>
    </source>
</evidence>
<feature type="region of interest" description="Disordered" evidence="1">
    <location>
        <begin position="930"/>
        <end position="953"/>
    </location>
</feature>
<dbReference type="PANTHER" id="PTHR46082">
    <property type="entry name" value="ATP/GTP-BINDING PROTEIN-RELATED"/>
    <property type="match status" value="1"/>
</dbReference>
<dbReference type="Gene3D" id="1.25.40.10">
    <property type="entry name" value="Tetratricopeptide repeat domain"/>
    <property type="match status" value="2"/>
</dbReference>
<dbReference type="InterPro" id="IPR027417">
    <property type="entry name" value="P-loop_NTPase"/>
</dbReference>
<evidence type="ECO:0000259" key="2">
    <source>
        <dbReference type="Pfam" id="PF00931"/>
    </source>
</evidence>
<dbReference type="Gene3D" id="3.40.50.300">
    <property type="entry name" value="P-loop containing nucleotide triphosphate hydrolases"/>
    <property type="match status" value="1"/>
</dbReference>
<comment type="caution">
    <text evidence="3">The sequence shown here is derived from an EMBL/GenBank/DDBJ whole genome shotgun (WGS) entry which is preliminary data.</text>
</comment>
<proteinExistence type="predicted"/>
<dbReference type="Pfam" id="PF13374">
    <property type="entry name" value="TPR_10"/>
    <property type="match status" value="3"/>
</dbReference>
<dbReference type="RefSeq" id="XP_073562285.1">
    <property type="nucleotide sequence ID" value="XM_073698935.1"/>
</dbReference>
<evidence type="ECO:0000313" key="4">
    <source>
        <dbReference type="Proteomes" id="UP001642720"/>
    </source>
</evidence>
<keyword evidence="4" id="KW-1185">Reference proteome</keyword>
<gene>
    <name evidence="3" type="ORF">CCMA1212_001512</name>
</gene>
<dbReference type="SUPFAM" id="SSF48452">
    <property type="entry name" value="TPR-like"/>
    <property type="match status" value="3"/>
</dbReference>
<feature type="compositionally biased region" description="Basic and acidic residues" evidence="1">
    <location>
        <begin position="522"/>
        <end position="532"/>
    </location>
</feature>
<feature type="region of interest" description="Disordered" evidence="1">
    <location>
        <begin position="592"/>
        <end position="614"/>
    </location>
</feature>
<feature type="domain" description="NB-ARC" evidence="2">
    <location>
        <begin position="732"/>
        <end position="887"/>
    </location>
</feature>
<name>A0ABY2HCL0_9HYPO</name>
<dbReference type="Pfam" id="PF00931">
    <property type="entry name" value="NB-ARC"/>
    <property type="match status" value="1"/>
</dbReference>
<dbReference type="EMBL" id="PPTA01000002">
    <property type="protein sequence ID" value="TFB06084.1"/>
    <property type="molecule type" value="Genomic_DNA"/>
</dbReference>
<feature type="region of interest" description="Disordered" evidence="1">
    <location>
        <begin position="110"/>
        <end position="139"/>
    </location>
</feature>
<dbReference type="SUPFAM" id="SSF52540">
    <property type="entry name" value="P-loop containing nucleoside triphosphate hydrolases"/>
    <property type="match status" value="1"/>
</dbReference>
<feature type="compositionally biased region" description="Acidic residues" evidence="1">
    <location>
        <begin position="932"/>
        <end position="953"/>
    </location>
</feature>
<dbReference type="PANTHER" id="PTHR46082:SF6">
    <property type="entry name" value="AAA+ ATPASE DOMAIN-CONTAINING PROTEIN-RELATED"/>
    <property type="match status" value="1"/>
</dbReference>